<feature type="compositionally biased region" description="Basic residues" evidence="1">
    <location>
        <begin position="59"/>
        <end position="70"/>
    </location>
</feature>
<sequence length="70" mass="8100">MSCFDNKKSAFYTPKKDYHNQTDELVEDAIYVETGVEVAKENNRGRSIKLKTALEKEKPKKRGRPPKSKK</sequence>
<evidence type="ECO:0000256" key="1">
    <source>
        <dbReference type="SAM" id="MobiDB-lite"/>
    </source>
</evidence>
<dbReference type="EMBL" id="REGN01003358">
    <property type="protein sequence ID" value="RNA23035.1"/>
    <property type="molecule type" value="Genomic_DNA"/>
</dbReference>
<feature type="region of interest" description="Disordered" evidence="1">
    <location>
        <begin position="47"/>
        <end position="70"/>
    </location>
</feature>
<organism evidence="2 3">
    <name type="scientific">Brachionus plicatilis</name>
    <name type="common">Marine rotifer</name>
    <name type="synonym">Brachionus muelleri</name>
    <dbReference type="NCBI Taxonomy" id="10195"/>
    <lineage>
        <taxon>Eukaryota</taxon>
        <taxon>Metazoa</taxon>
        <taxon>Spiralia</taxon>
        <taxon>Gnathifera</taxon>
        <taxon>Rotifera</taxon>
        <taxon>Eurotatoria</taxon>
        <taxon>Monogononta</taxon>
        <taxon>Pseudotrocha</taxon>
        <taxon>Ploima</taxon>
        <taxon>Brachionidae</taxon>
        <taxon>Brachionus</taxon>
    </lineage>
</organism>
<proteinExistence type="predicted"/>
<accession>A0A3M7RIC1</accession>
<reference evidence="2 3" key="1">
    <citation type="journal article" date="2018" name="Sci. Rep.">
        <title>Genomic signatures of local adaptation to the degree of environmental predictability in rotifers.</title>
        <authorList>
            <person name="Franch-Gras L."/>
            <person name="Hahn C."/>
            <person name="Garcia-Roger E.M."/>
            <person name="Carmona M.J."/>
            <person name="Serra M."/>
            <person name="Gomez A."/>
        </authorList>
    </citation>
    <scope>NUCLEOTIDE SEQUENCE [LARGE SCALE GENOMIC DNA]</scope>
    <source>
        <strain evidence="2">HYR1</strain>
    </source>
</reference>
<name>A0A3M7RIC1_BRAPC</name>
<evidence type="ECO:0000313" key="2">
    <source>
        <dbReference type="EMBL" id="RNA23035.1"/>
    </source>
</evidence>
<evidence type="ECO:0000313" key="3">
    <source>
        <dbReference type="Proteomes" id="UP000276133"/>
    </source>
</evidence>
<keyword evidence="3" id="KW-1185">Reference proteome</keyword>
<protein>
    <submittedName>
        <fullName evidence="2">Uncharacterized protein</fullName>
    </submittedName>
</protein>
<comment type="caution">
    <text evidence="2">The sequence shown here is derived from an EMBL/GenBank/DDBJ whole genome shotgun (WGS) entry which is preliminary data.</text>
</comment>
<dbReference type="Proteomes" id="UP000276133">
    <property type="component" value="Unassembled WGS sequence"/>
</dbReference>
<gene>
    <name evidence="2" type="ORF">BpHYR1_014686</name>
</gene>
<dbReference type="AlphaFoldDB" id="A0A3M7RIC1"/>